<keyword evidence="1" id="KW-0812">Transmembrane</keyword>
<accession>A0A8J6XDW8</accession>
<protein>
    <submittedName>
        <fullName evidence="2">Uncharacterized protein</fullName>
    </submittedName>
</protein>
<gene>
    <name evidence="2" type="ORF">ICL16_00395</name>
</gene>
<dbReference type="Proteomes" id="UP000629098">
    <property type="component" value="Unassembled WGS sequence"/>
</dbReference>
<proteinExistence type="predicted"/>
<keyword evidence="1" id="KW-1133">Transmembrane helix</keyword>
<evidence type="ECO:0000256" key="1">
    <source>
        <dbReference type="SAM" id="Phobius"/>
    </source>
</evidence>
<name>A0A8J6XDW8_9CYAN</name>
<reference evidence="2" key="1">
    <citation type="submission" date="2020-09" db="EMBL/GenBank/DDBJ databases">
        <title>Iningainema tapete sp. nov. (Scytonemataceae, Cyanobacteria) from greenhouses in central Florida (USA) produces two types of nodularin with biosynthetic potential for microcystin-LR and anabaenopeptins.</title>
        <authorList>
            <person name="Berthold D.E."/>
            <person name="Lefler F.W."/>
            <person name="Huang I.-S."/>
            <person name="Abdulla H."/>
            <person name="Zimba P.V."/>
            <person name="Laughinghouse H.D. IV."/>
        </authorList>
    </citation>
    <scope>NUCLEOTIDE SEQUENCE</scope>
    <source>
        <strain evidence="2">BLCCT55</strain>
    </source>
</reference>
<keyword evidence="1" id="KW-0472">Membrane</keyword>
<evidence type="ECO:0000313" key="2">
    <source>
        <dbReference type="EMBL" id="MBD2770622.1"/>
    </source>
</evidence>
<sequence>MAKWEKDLEQYKDVRVAATSRIWGIAVGMLAICIPLSAVTRSGAILPLATLTGAAVGTVAVWRSDDRKSKSNYLPQQQVELLEQRIANLETIISSNDFDLQMKFKQMDSTNHKAKN</sequence>
<keyword evidence="3" id="KW-1185">Reference proteome</keyword>
<feature type="transmembrane region" description="Helical" evidence="1">
    <location>
        <begin position="44"/>
        <end position="62"/>
    </location>
</feature>
<dbReference type="RefSeq" id="WP_190824918.1">
    <property type="nucleotide sequence ID" value="NZ_CAWPPI010000005.1"/>
</dbReference>
<dbReference type="AlphaFoldDB" id="A0A8J6XDW8"/>
<dbReference type="EMBL" id="JACXAE010000005">
    <property type="protein sequence ID" value="MBD2770622.1"/>
    <property type="molecule type" value="Genomic_DNA"/>
</dbReference>
<organism evidence="2 3">
    <name type="scientific">Iningainema tapete BLCC-T55</name>
    <dbReference type="NCBI Taxonomy" id="2748662"/>
    <lineage>
        <taxon>Bacteria</taxon>
        <taxon>Bacillati</taxon>
        <taxon>Cyanobacteriota</taxon>
        <taxon>Cyanophyceae</taxon>
        <taxon>Nostocales</taxon>
        <taxon>Scytonemataceae</taxon>
        <taxon>Iningainema tapete</taxon>
    </lineage>
</organism>
<comment type="caution">
    <text evidence="2">The sequence shown here is derived from an EMBL/GenBank/DDBJ whole genome shotgun (WGS) entry which is preliminary data.</text>
</comment>
<evidence type="ECO:0000313" key="3">
    <source>
        <dbReference type="Proteomes" id="UP000629098"/>
    </source>
</evidence>
<feature type="transmembrane region" description="Helical" evidence="1">
    <location>
        <begin position="21"/>
        <end position="38"/>
    </location>
</feature>